<dbReference type="EMBL" id="FOQH01000013">
    <property type="protein sequence ID" value="SFJ06360.1"/>
    <property type="molecule type" value="Genomic_DNA"/>
</dbReference>
<protein>
    <submittedName>
        <fullName evidence="1">Uncharacterized protein</fullName>
    </submittedName>
</protein>
<dbReference type="OrthoDB" id="101972at2"/>
<dbReference type="Proteomes" id="UP000199377">
    <property type="component" value="Unassembled WGS sequence"/>
</dbReference>
<proteinExistence type="predicted"/>
<evidence type="ECO:0000313" key="1">
    <source>
        <dbReference type="EMBL" id="SFJ06360.1"/>
    </source>
</evidence>
<accession>A0A1I3NBU4</accession>
<organism evidence="1 2">
    <name type="scientific">Albimonas pacifica</name>
    <dbReference type="NCBI Taxonomy" id="1114924"/>
    <lineage>
        <taxon>Bacteria</taxon>
        <taxon>Pseudomonadati</taxon>
        <taxon>Pseudomonadota</taxon>
        <taxon>Alphaproteobacteria</taxon>
        <taxon>Rhodobacterales</taxon>
        <taxon>Paracoccaceae</taxon>
        <taxon>Albimonas</taxon>
    </lineage>
</organism>
<dbReference type="STRING" id="1114924.SAMN05216258_11314"/>
<sequence length="61" mass="6319">MAADGRLWSPRGGEVSGLFALGPLGQGSLFEITAVPEIVRQAALAAETLGDLLAMPRRRAG</sequence>
<dbReference type="AlphaFoldDB" id="A0A1I3NBU4"/>
<keyword evidence="2" id="KW-1185">Reference proteome</keyword>
<gene>
    <name evidence="1" type="ORF">SAMN05216258_11314</name>
</gene>
<dbReference type="RefSeq" id="WP_092864760.1">
    <property type="nucleotide sequence ID" value="NZ_FOQH01000013.1"/>
</dbReference>
<evidence type="ECO:0000313" key="2">
    <source>
        <dbReference type="Proteomes" id="UP000199377"/>
    </source>
</evidence>
<reference evidence="1 2" key="1">
    <citation type="submission" date="2016-10" db="EMBL/GenBank/DDBJ databases">
        <authorList>
            <person name="de Groot N.N."/>
        </authorList>
    </citation>
    <scope>NUCLEOTIDE SEQUENCE [LARGE SCALE GENOMIC DNA]</scope>
    <source>
        <strain evidence="1 2">CGMCC 1.11030</strain>
    </source>
</reference>
<name>A0A1I3NBU4_9RHOB</name>